<feature type="signal peptide" evidence="1">
    <location>
        <begin position="1"/>
        <end position="22"/>
    </location>
</feature>
<evidence type="ECO:0000259" key="2">
    <source>
        <dbReference type="Pfam" id="PF11738"/>
    </source>
</evidence>
<gene>
    <name evidence="3" type="ordered locus">TEQUI_0646</name>
</gene>
<organism evidence="3 4">
    <name type="scientific">Taylorella equigenitalis (strain MCE9)</name>
    <dbReference type="NCBI Taxonomy" id="937774"/>
    <lineage>
        <taxon>Bacteria</taxon>
        <taxon>Pseudomonadati</taxon>
        <taxon>Pseudomonadota</taxon>
        <taxon>Betaproteobacteria</taxon>
        <taxon>Burkholderiales</taxon>
        <taxon>Alcaligenaceae</taxon>
        <taxon>Taylorella</taxon>
    </lineage>
</organism>
<dbReference type="InterPro" id="IPR037126">
    <property type="entry name" value="PdaC/RsiV-like_sf"/>
</dbReference>
<evidence type="ECO:0000313" key="3">
    <source>
        <dbReference type="EMBL" id="ADU91584.1"/>
    </source>
</evidence>
<dbReference type="Gene3D" id="3.90.640.20">
    <property type="entry name" value="Heat-shock cognate protein, ATPase"/>
    <property type="match status" value="1"/>
</dbReference>
<proteinExistence type="predicted"/>
<feature type="domain" description="DUF3298" evidence="2">
    <location>
        <begin position="174"/>
        <end position="248"/>
    </location>
</feature>
<dbReference type="Gene3D" id="3.30.565.40">
    <property type="entry name" value="Fervidobacterium nodosum Rt17-B1 like"/>
    <property type="match status" value="1"/>
</dbReference>
<dbReference type="AlphaFoldDB" id="A0A654KGL2"/>
<dbReference type="InterPro" id="IPR021729">
    <property type="entry name" value="DUF3298"/>
</dbReference>
<dbReference type="Proteomes" id="UP000007472">
    <property type="component" value="Chromosome"/>
</dbReference>
<dbReference type="EMBL" id="CP002456">
    <property type="protein sequence ID" value="ADU91584.1"/>
    <property type="molecule type" value="Genomic_DNA"/>
</dbReference>
<accession>A0A654KGL2</accession>
<name>A0A654KGL2_TAYEM</name>
<protein>
    <recommendedName>
        <fullName evidence="2">DUF3298 domain-containing protein</fullName>
    </recommendedName>
</protein>
<feature type="chain" id="PRO_5024888985" description="DUF3298 domain-containing protein" evidence="1">
    <location>
        <begin position="23"/>
        <end position="262"/>
    </location>
</feature>
<evidence type="ECO:0000256" key="1">
    <source>
        <dbReference type="SAM" id="SignalP"/>
    </source>
</evidence>
<dbReference type="KEGG" id="teq:TEQUI_0646"/>
<sequence length="262" mass="29932">MNLNSYLLALSALTLQTTAVQAQGYKFITTLQTTPLEIAQKDTCKYRCPEIHAYFVETDYPALDKAINSDTLNFINSYNQDSIEDIKVEIDAVKVDDFLSKIYQSLKKQEADFDVPGINMYSTILVQPAFTGTFNDLFMYESSQYSFILGAAHPYTGIKQFVYDTKNNKLLTAKDLVKEGMFEKFQKLAHAEFIKQSTANKVDKNIAKEADFFVSDNFTFNTDGIIFTYNPYEILGYALGKQTVYIGYEELKDLFKPEYLPK</sequence>
<evidence type="ECO:0000313" key="4">
    <source>
        <dbReference type="Proteomes" id="UP000007472"/>
    </source>
</evidence>
<dbReference type="Pfam" id="PF11738">
    <property type="entry name" value="DUF3298"/>
    <property type="match status" value="1"/>
</dbReference>
<reference evidence="3 4" key="1">
    <citation type="journal article" date="2011" name="J. Bacteriol.">
        <title>Genome sequence of Taylorella equigenitalis MCE9, the causative agent of contagious equine metritis.</title>
        <authorList>
            <person name="Hebert L."/>
            <person name="Moumen B."/>
            <person name="Duquesne F."/>
            <person name="Breuil M.F."/>
            <person name="Laugier C."/>
            <person name="Batto J.M."/>
            <person name="Renault P."/>
            <person name="Petry S."/>
        </authorList>
    </citation>
    <scope>NUCLEOTIDE SEQUENCE [LARGE SCALE GENOMIC DNA]</scope>
    <source>
        <strain evidence="3 4">MCE9</strain>
    </source>
</reference>
<keyword evidence="1" id="KW-0732">Signal</keyword>